<dbReference type="Gene3D" id="3.40.50.20">
    <property type="match status" value="1"/>
</dbReference>
<gene>
    <name evidence="3" type="ORF">JTJ23_03080</name>
</gene>
<sequence length="356" mass="40008">MRDLTVLITGCSKHSKEIVDCLTQNEDGRKVNVVAVNMDANKLLHHGTAHQYIAPPITDAGYIPFLKKVCKETDTDIILPYITAELELAARYKTDLEPMGVKVSVASPETLDILNNKEKFERYFPGHFPVSHVVEDSHTAKEIYERFKKNGKELCCKISGKCGGAGFCIVDDKKAYDISLFNRCGVNRYISGDDLFKIVEAGNRVILQEYVRGTDYSVCVLADHGRILDMVGYAGFDMEFGAVVNGQIVTNRNAFEIARKIVEDLKVDGNACFDFILEGGKSRTEMSHMQNAPVKLLECNPRINASIGFCWKAGVNLVYLRCKQLMGELEEKDFLAGSNIKEGLRMQKYYESEYFF</sequence>
<proteinExistence type="predicted"/>
<accession>A0A938Z5I1</accession>
<dbReference type="AlphaFoldDB" id="A0A938Z5I1"/>
<dbReference type="SUPFAM" id="SSF56059">
    <property type="entry name" value="Glutathione synthetase ATP-binding domain-like"/>
    <property type="match status" value="1"/>
</dbReference>
<protein>
    <submittedName>
        <fullName evidence="3">ATP-grasp domain-containing protein</fullName>
    </submittedName>
</protein>
<evidence type="ECO:0000256" key="1">
    <source>
        <dbReference type="PROSITE-ProRule" id="PRU00409"/>
    </source>
</evidence>
<dbReference type="InterPro" id="IPR011761">
    <property type="entry name" value="ATP-grasp"/>
</dbReference>
<dbReference type="GO" id="GO:0046872">
    <property type="term" value="F:metal ion binding"/>
    <property type="evidence" value="ECO:0007669"/>
    <property type="project" value="InterPro"/>
</dbReference>
<dbReference type="InterPro" id="IPR048764">
    <property type="entry name" value="PylC_N"/>
</dbReference>
<evidence type="ECO:0000313" key="3">
    <source>
        <dbReference type="EMBL" id="MBN2952587.1"/>
    </source>
</evidence>
<organism evidence="3 4">
    <name type="scientific">Fusicatenibacter saccharivorans</name>
    <dbReference type="NCBI Taxonomy" id="1150298"/>
    <lineage>
        <taxon>Bacteria</taxon>
        <taxon>Bacillati</taxon>
        <taxon>Bacillota</taxon>
        <taxon>Clostridia</taxon>
        <taxon>Lachnospirales</taxon>
        <taxon>Lachnospiraceae</taxon>
        <taxon>Fusicatenibacter</taxon>
    </lineage>
</organism>
<evidence type="ECO:0000313" key="4">
    <source>
        <dbReference type="Proteomes" id="UP000737612"/>
    </source>
</evidence>
<dbReference type="Proteomes" id="UP000737612">
    <property type="component" value="Unassembled WGS sequence"/>
</dbReference>
<dbReference type="Pfam" id="PF21360">
    <property type="entry name" value="PylC-like_N"/>
    <property type="match status" value="1"/>
</dbReference>
<dbReference type="EMBL" id="JAFHBD010000009">
    <property type="protein sequence ID" value="MBN2952587.1"/>
    <property type="molecule type" value="Genomic_DNA"/>
</dbReference>
<dbReference type="GO" id="GO:0005524">
    <property type="term" value="F:ATP binding"/>
    <property type="evidence" value="ECO:0007669"/>
    <property type="project" value="UniProtKB-UniRule"/>
</dbReference>
<dbReference type="Gene3D" id="3.30.470.20">
    <property type="entry name" value="ATP-grasp fold, B domain"/>
    <property type="match status" value="1"/>
</dbReference>
<comment type="caution">
    <text evidence="3">The sequence shown here is derived from an EMBL/GenBank/DDBJ whole genome shotgun (WGS) entry which is preliminary data.</text>
</comment>
<keyword evidence="1" id="KW-0067">ATP-binding</keyword>
<evidence type="ECO:0000259" key="2">
    <source>
        <dbReference type="PROSITE" id="PS50975"/>
    </source>
</evidence>
<dbReference type="PROSITE" id="PS50975">
    <property type="entry name" value="ATP_GRASP"/>
    <property type="match status" value="1"/>
</dbReference>
<reference evidence="3" key="1">
    <citation type="submission" date="2021-02" db="EMBL/GenBank/DDBJ databases">
        <title>Metagenome-assembled genomes from human diarrheal sample B26.</title>
        <authorList>
            <person name="Ateba T.P."/>
            <person name="Alayande K.A."/>
            <person name="Mwanza M."/>
        </authorList>
    </citation>
    <scope>NUCLEOTIDE SEQUENCE</scope>
    <source>
        <strain evidence="3">06WH</strain>
    </source>
</reference>
<keyword evidence="1" id="KW-0547">Nucleotide-binding</keyword>
<feature type="domain" description="ATP-grasp" evidence="2">
    <location>
        <begin position="118"/>
        <end position="326"/>
    </location>
</feature>
<dbReference type="Pfam" id="PF15632">
    <property type="entry name" value="ATPgrasp_Ter"/>
    <property type="match status" value="1"/>
</dbReference>
<name>A0A938Z5I1_9FIRM</name>